<feature type="domain" description="C2H2-type" evidence="9">
    <location>
        <begin position="490"/>
        <end position="517"/>
    </location>
</feature>
<proteinExistence type="predicted"/>
<name>A0ABM3MH98_GALME</name>
<dbReference type="InterPro" id="IPR050688">
    <property type="entry name" value="Zinc_finger/UBP_domain"/>
</dbReference>
<evidence type="ECO:0000256" key="4">
    <source>
        <dbReference type="ARBA" id="ARBA00022833"/>
    </source>
</evidence>
<keyword evidence="2" id="KW-0677">Repeat</keyword>
<gene>
    <name evidence="12" type="primary">LOC113516506</name>
</gene>
<keyword evidence="1" id="KW-0479">Metal-binding</keyword>
<dbReference type="SUPFAM" id="SSF57667">
    <property type="entry name" value="beta-beta-alpha zinc fingers"/>
    <property type="match status" value="1"/>
</dbReference>
<dbReference type="SMART" id="SM00355">
    <property type="entry name" value="ZnF_C2H2"/>
    <property type="match status" value="5"/>
</dbReference>
<evidence type="ECO:0000256" key="2">
    <source>
        <dbReference type="ARBA" id="ARBA00022737"/>
    </source>
</evidence>
<evidence type="ECO:0000313" key="11">
    <source>
        <dbReference type="Proteomes" id="UP001652740"/>
    </source>
</evidence>
<dbReference type="PANTHER" id="PTHR24403">
    <property type="entry name" value="ZINC FINGER PROTEIN"/>
    <property type="match status" value="1"/>
</dbReference>
<evidence type="ECO:0000256" key="5">
    <source>
        <dbReference type="ARBA" id="ARBA00023125"/>
    </source>
</evidence>
<dbReference type="Proteomes" id="UP001652740">
    <property type="component" value="Unplaced"/>
</dbReference>
<evidence type="ECO:0000256" key="8">
    <source>
        <dbReference type="SAM" id="MobiDB-lite"/>
    </source>
</evidence>
<organism evidence="11 12">
    <name type="scientific">Galleria mellonella</name>
    <name type="common">Greater wax moth</name>
    <dbReference type="NCBI Taxonomy" id="7137"/>
    <lineage>
        <taxon>Eukaryota</taxon>
        <taxon>Metazoa</taxon>
        <taxon>Ecdysozoa</taxon>
        <taxon>Arthropoda</taxon>
        <taxon>Hexapoda</taxon>
        <taxon>Insecta</taxon>
        <taxon>Pterygota</taxon>
        <taxon>Neoptera</taxon>
        <taxon>Endopterygota</taxon>
        <taxon>Lepidoptera</taxon>
        <taxon>Glossata</taxon>
        <taxon>Ditrysia</taxon>
        <taxon>Pyraloidea</taxon>
        <taxon>Pyralidae</taxon>
        <taxon>Galleriinae</taxon>
        <taxon>Galleria</taxon>
    </lineage>
</organism>
<feature type="region of interest" description="Disordered" evidence="8">
    <location>
        <begin position="593"/>
        <end position="613"/>
    </location>
</feature>
<dbReference type="Gene3D" id="6.20.210.20">
    <property type="entry name" value="THAP domain"/>
    <property type="match status" value="1"/>
</dbReference>
<accession>A0ABM3MH98</accession>
<sequence>MVGCCVTGCDTTAQEDVIYFEFPTSRLLKRRWLDAIKPTSKIDTNSKVCSAHFGKHDYERVRGKVRLKGKVVPSIFNHIITQTSPEQNLPDSTPKTDDPDKTVTVAEGTAKVAQETEEVIQNNGKQVCKETTETTTEVTPDTVGVAQHTAKVTQETSEVLPQNTSKAVSEDTSKAVTEDNVQKISKTIQNKSKDATKVAEPPIVMTDANKVVEGATKEVSKENSLKLTHCTATSKAVTQENTIVINSPNKLMREPSNRSTYNVDRIINNTPSIDINKDDIEDILTNYHIKQTKPLHRMFAESERASGGHAAVIEISETEDRAPVFIEVAVKGDQATQSAAGEADGNDCLMVLESVQVELDPSALMLPDRESEDSDVEVKDVEPAKKTEPISLLTSSDEDEVIIQEPHIDTIVVPDETDEDDVPLVKLVKPTKREKKMTKKRASDPKNRMENNISQIMWGVYEYFCMQCHYTTTNRAEYKRHTASHSTVLHICPLCSYTTASKLQFARHKRKHKEEKKFKCHICDYKARHNMSLIYHLKSHDIGNISRAKTGYKCDKCGFKSDVKHTVLKHIRWCTTSAMKQCNKCSYKTKRQSDLKRHTMRKHKEGLDDEYVP</sequence>
<dbReference type="GeneID" id="113516506"/>
<evidence type="ECO:0000256" key="7">
    <source>
        <dbReference type="PROSITE-ProRule" id="PRU00309"/>
    </source>
</evidence>
<evidence type="ECO:0000256" key="3">
    <source>
        <dbReference type="ARBA" id="ARBA00022771"/>
    </source>
</evidence>
<keyword evidence="5 7" id="KW-0238">DNA-binding</keyword>
<dbReference type="PROSITE" id="PS50157">
    <property type="entry name" value="ZINC_FINGER_C2H2_2"/>
    <property type="match status" value="1"/>
</dbReference>
<dbReference type="InterPro" id="IPR036236">
    <property type="entry name" value="Znf_C2H2_sf"/>
</dbReference>
<keyword evidence="4" id="KW-0862">Zinc</keyword>
<dbReference type="SMART" id="SM00980">
    <property type="entry name" value="THAP"/>
    <property type="match status" value="1"/>
</dbReference>
<dbReference type="RefSeq" id="XP_052750763.1">
    <property type="nucleotide sequence ID" value="XM_052894803.1"/>
</dbReference>
<evidence type="ECO:0000256" key="1">
    <source>
        <dbReference type="ARBA" id="ARBA00022723"/>
    </source>
</evidence>
<dbReference type="InterPro" id="IPR013087">
    <property type="entry name" value="Znf_C2H2_type"/>
</dbReference>
<dbReference type="Pfam" id="PF05485">
    <property type="entry name" value="THAP"/>
    <property type="match status" value="1"/>
</dbReference>
<dbReference type="SUPFAM" id="SSF57716">
    <property type="entry name" value="Glucocorticoid receptor-like (DNA-binding domain)"/>
    <property type="match status" value="1"/>
</dbReference>
<reference evidence="12" key="1">
    <citation type="submission" date="2025-08" db="UniProtKB">
        <authorList>
            <consortium name="RefSeq"/>
        </authorList>
    </citation>
    <scope>IDENTIFICATION</scope>
    <source>
        <tissue evidence="12">Whole larvae</tissue>
    </source>
</reference>
<keyword evidence="3 6" id="KW-0863">Zinc-finger</keyword>
<dbReference type="InterPro" id="IPR006612">
    <property type="entry name" value="THAP_Znf"/>
</dbReference>
<evidence type="ECO:0000259" key="10">
    <source>
        <dbReference type="PROSITE" id="PS50950"/>
    </source>
</evidence>
<dbReference type="PROSITE" id="PS50950">
    <property type="entry name" value="ZF_THAP"/>
    <property type="match status" value="1"/>
</dbReference>
<dbReference type="Gene3D" id="3.30.160.60">
    <property type="entry name" value="Classic Zinc Finger"/>
    <property type="match status" value="2"/>
</dbReference>
<evidence type="ECO:0000259" key="9">
    <source>
        <dbReference type="PROSITE" id="PS50157"/>
    </source>
</evidence>
<evidence type="ECO:0000256" key="6">
    <source>
        <dbReference type="PROSITE-ProRule" id="PRU00042"/>
    </source>
</evidence>
<feature type="domain" description="THAP-type" evidence="10">
    <location>
        <begin position="1"/>
        <end position="76"/>
    </location>
</feature>
<protein>
    <submittedName>
        <fullName evidence="12">Zinc finger Y-chromosomal protein 1-like</fullName>
    </submittedName>
</protein>
<dbReference type="InterPro" id="IPR038441">
    <property type="entry name" value="THAP_Znf_sf"/>
</dbReference>
<evidence type="ECO:0000313" key="12">
    <source>
        <dbReference type="RefSeq" id="XP_052750763.1"/>
    </source>
</evidence>
<dbReference type="PANTHER" id="PTHR24403:SF67">
    <property type="entry name" value="FI01116P-RELATED"/>
    <property type="match status" value="1"/>
</dbReference>
<keyword evidence="11" id="KW-1185">Reference proteome</keyword>